<feature type="non-terminal residue" evidence="1">
    <location>
        <position position="1"/>
    </location>
</feature>
<sequence>LRAVAGLGPDAAGAAWQELVAESVDRGSRVPRTETVRVAARRLVRAHNLDDQGRNGLRAVVGAVERSWYSAQPTADPSLPGAVADVRQSLNRNAPLALKAKVLPRSVLQPKPPADTEPGDE</sequence>
<dbReference type="EMBL" id="JBHTLK010000113">
    <property type="protein sequence ID" value="MFD1149598.1"/>
    <property type="molecule type" value="Genomic_DNA"/>
</dbReference>
<protein>
    <submittedName>
        <fullName evidence="1">Transglutaminase domain-containing protein</fullName>
    </submittedName>
</protein>
<name>A0ABW3QXR2_9PSEU</name>
<evidence type="ECO:0000313" key="2">
    <source>
        <dbReference type="Proteomes" id="UP001597168"/>
    </source>
</evidence>
<proteinExistence type="predicted"/>
<evidence type="ECO:0000313" key="1">
    <source>
        <dbReference type="EMBL" id="MFD1149598.1"/>
    </source>
</evidence>
<accession>A0ABW3QXR2</accession>
<gene>
    <name evidence="1" type="ORF">ACFQ3T_20885</name>
</gene>
<keyword evidence="2" id="KW-1185">Reference proteome</keyword>
<comment type="caution">
    <text evidence="1">The sequence shown here is derived from an EMBL/GenBank/DDBJ whole genome shotgun (WGS) entry which is preliminary data.</text>
</comment>
<dbReference type="Proteomes" id="UP001597168">
    <property type="component" value="Unassembled WGS sequence"/>
</dbReference>
<reference evidence="2" key="1">
    <citation type="journal article" date="2019" name="Int. J. Syst. Evol. Microbiol.">
        <title>The Global Catalogue of Microorganisms (GCM) 10K type strain sequencing project: providing services to taxonomists for standard genome sequencing and annotation.</title>
        <authorList>
            <consortium name="The Broad Institute Genomics Platform"/>
            <consortium name="The Broad Institute Genome Sequencing Center for Infectious Disease"/>
            <person name="Wu L."/>
            <person name="Ma J."/>
        </authorList>
    </citation>
    <scope>NUCLEOTIDE SEQUENCE [LARGE SCALE GENOMIC DNA]</scope>
    <source>
        <strain evidence="2">CCUG 60214</strain>
    </source>
</reference>
<organism evidence="1 2">
    <name type="scientific">Saccharothrix hoggarensis</name>
    <dbReference type="NCBI Taxonomy" id="913853"/>
    <lineage>
        <taxon>Bacteria</taxon>
        <taxon>Bacillati</taxon>
        <taxon>Actinomycetota</taxon>
        <taxon>Actinomycetes</taxon>
        <taxon>Pseudonocardiales</taxon>
        <taxon>Pseudonocardiaceae</taxon>
        <taxon>Saccharothrix</taxon>
    </lineage>
</organism>